<organism evidence="1 2">
    <name type="scientific">Paramecium octaurelia</name>
    <dbReference type="NCBI Taxonomy" id="43137"/>
    <lineage>
        <taxon>Eukaryota</taxon>
        <taxon>Sar</taxon>
        <taxon>Alveolata</taxon>
        <taxon>Ciliophora</taxon>
        <taxon>Intramacronucleata</taxon>
        <taxon>Oligohymenophorea</taxon>
        <taxon>Peniculida</taxon>
        <taxon>Parameciidae</taxon>
        <taxon>Paramecium</taxon>
    </lineage>
</organism>
<protein>
    <submittedName>
        <fullName evidence="1">Uncharacterized protein</fullName>
    </submittedName>
</protein>
<sequence length="700" mass="82303">MSSYYLYQAPLPKQLISFPITLFDGTNSMKREYHSIISTYNEVFNDFSQTERQQYQWTKGLSQIDPFIGADFGNLNQSLNQIFLNLLSVQCPQYMTIILITDGREPLDSESLQQSIQEVKSKYFIQFITIVLSEERTPIKIIEVLNKLFKPENNNFKSNYIIQRSLRKSIQEIQKDFWEAFANIKQQLVVYEQQDFLNQKVGTFINQSELTDEVAPGILFLAEKGLEISTQGVKINNTTQVCHILQMLQKSFLNTLKKSTELAVTDLKNECSEILRVTNQLLSQTDNDDRSDEFQAISLILKIITSIINNTCNWQSIDRRLFDDLRLAVSNANVTQLQQLTLINQSEFSVQKIHNINEQMMSKLEYLSKNATSKLDYLIKQDNIIIDTLKLYIQLFSTEIQYLQDQKAHLKKFVMILQNQLTVVFQQKEFETIFKSREVIDKSEDQFEQFQQLFKLNHLVKMLKQISKESQNEQLIQSLSQLIKLEQNSNTQPFKDVLMFYKDLKELPVLKELKPNDDQEDNESIFVLLINMSEAMKLDIEILKLSYEEAFRQISSSKRIELVYFSKKENNQQMIQEFYFLNQEYKQENAFTSLIELFQIHQEKYQLKQKKINICILIDDSQDYWKLHLQIKMLELSQYYVKMSYIAFGLPFIIYIGNEIKVVFAIPKSVENQNQKKIKVDNFQSAIFGKVANKFKQNKL</sequence>
<gene>
    <name evidence="1" type="ORF">POCTA_138.1.T0090056</name>
</gene>
<proteinExistence type="predicted"/>
<dbReference type="EMBL" id="CAJJDP010000008">
    <property type="protein sequence ID" value="CAD8137849.1"/>
    <property type="molecule type" value="Genomic_DNA"/>
</dbReference>
<evidence type="ECO:0000313" key="1">
    <source>
        <dbReference type="EMBL" id="CAD8137849.1"/>
    </source>
</evidence>
<comment type="caution">
    <text evidence="1">The sequence shown here is derived from an EMBL/GenBank/DDBJ whole genome shotgun (WGS) entry which is preliminary data.</text>
</comment>
<name>A0A8S1SF03_PAROT</name>
<evidence type="ECO:0000313" key="2">
    <source>
        <dbReference type="Proteomes" id="UP000683925"/>
    </source>
</evidence>
<dbReference type="AlphaFoldDB" id="A0A8S1SF03"/>
<dbReference type="OMA" id="KREYHSI"/>
<accession>A0A8S1SF03</accession>
<dbReference type="Proteomes" id="UP000683925">
    <property type="component" value="Unassembled WGS sequence"/>
</dbReference>
<dbReference type="OrthoDB" id="309302at2759"/>
<keyword evidence="2" id="KW-1185">Reference proteome</keyword>
<reference evidence="1" key="1">
    <citation type="submission" date="2021-01" db="EMBL/GenBank/DDBJ databases">
        <authorList>
            <consortium name="Genoscope - CEA"/>
            <person name="William W."/>
        </authorList>
    </citation>
    <scope>NUCLEOTIDE SEQUENCE</scope>
</reference>